<evidence type="ECO:0000256" key="1">
    <source>
        <dbReference type="ARBA" id="ARBA00023235"/>
    </source>
</evidence>
<evidence type="ECO:0000256" key="3">
    <source>
        <dbReference type="PIRSR" id="PIRSR006241-50"/>
    </source>
</evidence>
<dbReference type="HOGENOM" id="CLU_050006_1_2_5"/>
<comment type="similarity">
    <text evidence="2">Belongs to the hyi family.</text>
</comment>
<dbReference type="InterPro" id="IPR026040">
    <property type="entry name" value="HyI-like"/>
</dbReference>
<feature type="active site" description="Proton donor/acceptor" evidence="3">
    <location>
        <position position="267"/>
    </location>
</feature>
<dbReference type="RefSeq" id="WP_006272405.1">
    <property type="nucleotide sequence ID" value="NZ_GL883077.1"/>
</dbReference>
<evidence type="ECO:0000256" key="2">
    <source>
        <dbReference type="PIRNR" id="PIRNR006241"/>
    </source>
</evidence>
<feature type="domain" description="Xylose isomerase-like TIM barrel" evidence="5">
    <location>
        <begin position="54"/>
        <end position="271"/>
    </location>
</feature>
<dbReference type="EMBL" id="GL883077">
    <property type="protein sequence ID" value="EGF93213.1"/>
    <property type="molecule type" value="Genomic_DNA"/>
</dbReference>
<dbReference type="Gene3D" id="3.20.20.150">
    <property type="entry name" value="Divalent-metal-dependent TIM barrel enzymes"/>
    <property type="match status" value="1"/>
</dbReference>
<feature type="active site" description="Proton donor/acceptor" evidence="3">
    <location>
        <position position="170"/>
    </location>
</feature>
<sequence>MTTSRRTALAGLTGIALAATAGTATAATDVKKALKPWAINLDTWFRELPFLERFAPAAKAGFTTVEFWPVNRDGVDAVKVRALLDQHGLKVSQFAPSAPAFSDPAKHAELADMIKQAIVDCNTLGCKAITLVGHAVVPNLSREAMVSGYTAGLMRIAPLLEAAGVMALVEPFNTVNHPNHLLNGSRPAVSICRAVNSPMVKLQWDFYHMQLEEGDLIEKFQAGIDQVGYVQLGDVPGRHQPGTGEVNHVNLLKAIRAAGYTGVFGLEYMPLDQDNDRAFKDAATLSIAAGLA</sequence>
<dbReference type="GO" id="GO:0016853">
    <property type="term" value="F:isomerase activity"/>
    <property type="evidence" value="ECO:0007669"/>
    <property type="project" value="UniProtKB-KW"/>
</dbReference>
<evidence type="ECO:0000313" key="7">
    <source>
        <dbReference type="Proteomes" id="UP000006512"/>
    </source>
</evidence>
<dbReference type="Proteomes" id="UP000006512">
    <property type="component" value="Unassembled WGS sequence"/>
</dbReference>
<dbReference type="OrthoDB" id="9786584at2"/>
<reference evidence="7" key="1">
    <citation type="submission" date="2011-03" db="EMBL/GenBank/DDBJ databases">
        <title>Draft genome sequence of Brevundimonas diminuta.</title>
        <authorList>
            <person name="Brown P.J.B."/>
            <person name="Buechlein A."/>
            <person name="Hemmerich C."/>
            <person name="Brun Y.V."/>
        </authorList>
    </citation>
    <scope>NUCLEOTIDE SEQUENCE [LARGE SCALE GENOMIC DNA]</scope>
    <source>
        <strain evidence="7">C19</strain>
    </source>
</reference>
<organism evidence="6 7">
    <name type="scientific">Asticcacaulis biprosthecium C19</name>
    <dbReference type="NCBI Taxonomy" id="715226"/>
    <lineage>
        <taxon>Bacteria</taxon>
        <taxon>Pseudomonadati</taxon>
        <taxon>Pseudomonadota</taxon>
        <taxon>Alphaproteobacteria</taxon>
        <taxon>Caulobacterales</taxon>
        <taxon>Caulobacteraceae</taxon>
        <taxon>Asticcacaulis</taxon>
    </lineage>
</organism>
<evidence type="ECO:0000259" key="5">
    <source>
        <dbReference type="Pfam" id="PF01261"/>
    </source>
</evidence>
<dbReference type="SUPFAM" id="SSF51658">
    <property type="entry name" value="Xylose isomerase-like"/>
    <property type="match status" value="1"/>
</dbReference>
<feature type="signal peptide" evidence="4">
    <location>
        <begin position="1"/>
        <end position="26"/>
    </location>
</feature>
<keyword evidence="7" id="KW-1185">Reference proteome</keyword>
<protein>
    <submittedName>
        <fullName evidence="6">Hydroxypyruvate isomerase</fullName>
    </submittedName>
</protein>
<keyword evidence="6" id="KW-0670">Pyruvate</keyword>
<keyword evidence="4" id="KW-0732">Signal</keyword>
<name>F4QJV6_9CAUL</name>
<accession>F4QJV6</accession>
<dbReference type="InterPro" id="IPR036237">
    <property type="entry name" value="Xyl_isomerase-like_sf"/>
</dbReference>
<dbReference type="STRING" id="715226.ABI_16530"/>
<dbReference type="PANTHER" id="PTHR43489">
    <property type="entry name" value="ISOMERASE"/>
    <property type="match status" value="1"/>
</dbReference>
<dbReference type="PIRSF" id="PIRSF006241">
    <property type="entry name" value="HyI"/>
    <property type="match status" value="1"/>
</dbReference>
<dbReference type="InterPro" id="IPR050417">
    <property type="entry name" value="Sugar_Epim/Isomerase"/>
</dbReference>
<feature type="chain" id="PRO_5003320283" evidence="4">
    <location>
        <begin position="27"/>
        <end position="292"/>
    </location>
</feature>
<dbReference type="InterPro" id="IPR013022">
    <property type="entry name" value="Xyl_isomerase-like_TIM-brl"/>
</dbReference>
<evidence type="ECO:0000256" key="4">
    <source>
        <dbReference type="SAM" id="SignalP"/>
    </source>
</evidence>
<dbReference type="PROSITE" id="PS51318">
    <property type="entry name" value="TAT"/>
    <property type="match status" value="1"/>
</dbReference>
<dbReference type="Pfam" id="PF01261">
    <property type="entry name" value="AP_endonuc_2"/>
    <property type="match status" value="1"/>
</dbReference>
<dbReference type="eggNOG" id="COG3622">
    <property type="taxonomic scope" value="Bacteria"/>
</dbReference>
<proteinExistence type="inferred from homology"/>
<gene>
    <name evidence="6" type="ORF">ABI_16530</name>
</gene>
<evidence type="ECO:0000313" key="6">
    <source>
        <dbReference type="EMBL" id="EGF93213.1"/>
    </source>
</evidence>
<dbReference type="AlphaFoldDB" id="F4QJV6"/>
<dbReference type="InterPro" id="IPR006311">
    <property type="entry name" value="TAT_signal"/>
</dbReference>
<keyword evidence="1 2" id="KW-0413">Isomerase</keyword>